<sequence>MTIVILFHKSGYLDFKTYYIHFVCRYLTHEFPKLVSYTKMLKLMQGILVPLCSYLTHRQALPDGECFCCFI</sequence>
<dbReference type="Proteomes" id="UP000219020">
    <property type="component" value="Unassembled WGS sequence"/>
</dbReference>
<name>A0A2A5T2Z8_9GAMM</name>
<proteinExistence type="predicted"/>
<dbReference type="GeneID" id="66953337"/>
<dbReference type="RefSeq" id="WP_199399435.1">
    <property type="nucleotide sequence ID" value="NZ_NBYY01000016.1"/>
</dbReference>
<protein>
    <submittedName>
        <fullName evidence="1">Mobile element protein</fullName>
    </submittedName>
</protein>
<evidence type="ECO:0000313" key="1">
    <source>
        <dbReference type="EMBL" id="PCS22537.1"/>
    </source>
</evidence>
<organism evidence="1 2">
    <name type="scientific">Candidatus Enterovibrio escicola</name>
    <dbReference type="NCBI Taxonomy" id="1927127"/>
    <lineage>
        <taxon>Bacteria</taxon>
        <taxon>Pseudomonadati</taxon>
        <taxon>Pseudomonadota</taxon>
        <taxon>Gammaproteobacteria</taxon>
        <taxon>Vibrionales</taxon>
        <taxon>Vibrionaceae</taxon>
        <taxon>Enterovibrio</taxon>
    </lineage>
</organism>
<accession>A0A2A5T2Z8</accession>
<dbReference type="AlphaFoldDB" id="A0A2A5T2Z8"/>
<gene>
    <name evidence="1" type="ORF">BTN49_1758</name>
</gene>
<keyword evidence="2" id="KW-1185">Reference proteome</keyword>
<dbReference type="EMBL" id="NBYY01000016">
    <property type="protein sequence ID" value="PCS22537.1"/>
    <property type="molecule type" value="Genomic_DNA"/>
</dbReference>
<evidence type="ECO:0000313" key="2">
    <source>
        <dbReference type="Proteomes" id="UP000219020"/>
    </source>
</evidence>
<comment type="caution">
    <text evidence="1">The sequence shown here is derived from an EMBL/GenBank/DDBJ whole genome shotgun (WGS) entry which is preliminary data.</text>
</comment>
<reference evidence="2" key="1">
    <citation type="submission" date="2017-04" db="EMBL/GenBank/DDBJ databases">
        <title>Genome evolution of the luminous symbionts of deep sea anglerfish.</title>
        <authorList>
            <person name="Hendry T.A."/>
        </authorList>
    </citation>
    <scope>NUCLEOTIDE SEQUENCE [LARGE SCALE GENOMIC DNA]</scope>
</reference>